<comment type="cofactor">
    <cofactor evidence="1">
        <name>Zn(2+)</name>
        <dbReference type="ChEBI" id="CHEBI:29105"/>
    </cofactor>
</comment>
<keyword evidence="4" id="KW-0378">Hydrolase</keyword>
<evidence type="ECO:0000313" key="9">
    <source>
        <dbReference type="Proteomes" id="UP000264589"/>
    </source>
</evidence>
<evidence type="ECO:0000256" key="3">
    <source>
        <dbReference type="ARBA" id="ARBA00022723"/>
    </source>
</evidence>
<dbReference type="Gene3D" id="3.60.15.10">
    <property type="entry name" value="Ribonuclease Z/Hydroxyacylglutathione hydrolase-like"/>
    <property type="match status" value="1"/>
</dbReference>
<reference evidence="8 9" key="1">
    <citation type="submission" date="2018-08" db="EMBL/GenBank/DDBJ databases">
        <title>Parvularcula sp. SM1705, isolated from surface water of the South Sea China.</title>
        <authorList>
            <person name="Sun L."/>
        </authorList>
    </citation>
    <scope>NUCLEOTIDE SEQUENCE [LARGE SCALE GENOMIC DNA]</scope>
    <source>
        <strain evidence="8 9">SM1705</strain>
    </source>
</reference>
<keyword evidence="5" id="KW-0862">Zinc</keyword>
<feature type="chain" id="PRO_5016663778" evidence="6">
    <location>
        <begin position="25"/>
        <end position="298"/>
    </location>
</feature>
<dbReference type="InterPro" id="IPR001279">
    <property type="entry name" value="Metallo-B-lactamas"/>
</dbReference>
<dbReference type="GO" id="GO:0046872">
    <property type="term" value="F:metal ion binding"/>
    <property type="evidence" value="ECO:0007669"/>
    <property type="project" value="UniProtKB-KW"/>
</dbReference>
<protein>
    <submittedName>
        <fullName evidence="8">N-acyl homoserine lactonase family protein</fullName>
    </submittedName>
</protein>
<dbReference type="PROSITE" id="PS51257">
    <property type="entry name" value="PROKAR_LIPOPROTEIN"/>
    <property type="match status" value="1"/>
</dbReference>
<evidence type="ECO:0000256" key="2">
    <source>
        <dbReference type="ARBA" id="ARBA00007749"/>
    </source>
</evidence>
<dbReference type="AlphaFoldDB" id="A0A371RJX3"/>
<dbReference type="EMBL" id="QUQO01000001">
    <property type="protein sequence ID" value="RFB05745.1"/>
    <property type="molecule type" value="Genomic_DNA"/>
</dbReference>
<dbReference type="GO" id="GO:0016787">
    <property type="term" value="F:hydrolase activity"/>
    <property type="evidence" value="ECO:0007669"/>
    <property type="project" value="UniProtKB-KW"/>
</dbReference>
<evidence type="ECO:0000256" key="6">
    <source>
        <dbReference type="SAM" id="SignalP"/>
    </source>
</evidence>
<keyword evidence="6" id="KW-0732">Signal</keyword>
<feature type="domain" description="Metallo-beta-lactamase" evidence="7">
    <location>
        <begin position="85"/>
        <end position="282"/>
    </location>
</feature>
<evidence type="ECO:0000259" key="7">
    <source>
        <dbReference type="SMART" id="SM00849"/>
    </source>
</evidence>
<evidence type="ECO:0000256" key="1">
    <source>
        <dbReference type="ARBA" id="ARBA00001947"/>
    </source>
</evidence>
<comment type="caution">
    <text evidence="8">The sequence shown here is derived from an EMBL/GenBank/DDBJ whole genome shotgun (WGS) entry which is preliminary data.</text>
</comment>
<dbReference type="PANTHER" id="PTHR42978">
    <property type="entry name" value="QUORUM-QUENCHING LACTONASE YTNP-RELATED-RELATED"/>
    <property type="match status" value="1"/>
</dbReference>
<proteinExistence type="inferred from homology"/>
<dbReference type="SUPFAM" id="SSF56281">
    <property type="entry name" value="Metallo-hydrolase/oxidoreductase"/>
    <property type="match status" value="1"/>
</dbReference>
<evidence type="ECO:0000256" key="5">
    <source>
        <dbReference type="ARBA" id="ARBA00022833"/>
    </source>
</evidence>
<evidence type="ECO:0000313" key="8">
    <source>
        <dbReference type="EMBL" id="RFB05745.1"/>
    </source>
</evidence>
<dbReference type="PANTHER" id="PTHR42978:SF2">
    <property type="entry name" value="102 KBASES UNSTABLE REGION: FROM 1 TO 119443"/>
    <property type="match status" value="1"/>
</dbReference>
<dbReference type="SMART" id="SM00849">
    <property type="entry name" value="Lactamase_B"/>
    <property type="match status" value="1"/>
</dbReference>
<organism evidence="8 9">
    <name type="scientific">Parvularcula marina</name>
    <dbReference type="NCBI Taxonomy" id="2292771"/>
    <lineage>
        <taxon>Bacteria</taxon>
        <taxon>Pseudomonadati</taxon>
        <taxon>Pseudomonadota</taxon>
        <taxon>Alphaproteobacteria</taxon>
        <taxon>Parvularculales</taxon>
        <taxon>Parvularculaceae</taxon>
        <taxon>Parvularcula</taxon>
    </lineage>
</organism>
<gene>
    <name evidence="8" type="ORF">DX908_10990</name>
</gene>
<feature type="signal peptide" evidence="6">
    <location>
        <begin position="1"/>
        <end position="24"/>
    </location>
</feature>
<keyword evidence="9" id="KW-1185">Reference proteome</keyword>
<dbReference type="Pfam" id="PF00753">
    <property type="entry name" value="Lactamase_B"/>
    <property type="match status" value="1"/>
</dbReference>
<keyword evidence="3" id="KW-0479">Metal-binding</keyword>
<dbReference type="CDD" id="cd07729">
    <property type="entry name" value="AHL_lactonase_MBL-fold"/>
    <property type="match status" value="1"/>
</dbReference>
<evidence type="ECO:0000256" key="4">
    <source>
        <dbReference type="ARBA" id="ARBA00022801"/>
    </source>
</evidence>
<name>A0A371RJX3_9PROT</name>
<accession>A0A371RJX3</accession>
<dbReference type="InParanoid" id="A0A371RJX3"/>
<dbReference type="Proteomes" id="UP000264589">
    <property type="component" value="Unassembled WGS sequence"/>
</dbReference>
<dbReference type="InterPro" id="IPR051013">
    <property type="entry name" value="MBL_superfamily_lactonases"/>
</dbReference>
<dbReference type="InterPro" id="IPR036866">
    <property type="entry name" value="RibonucZ/Hydroxyglut_hydro"/>
</dbReference>
<comment type="similarity">
    <text evidence="2">Belongs to the metallo-beta-lactamase superfamily.</text>
</comment>
<sequence length="298" mass="32222">MRKGESPMKSWIMLALLGTSMLTACGGKDDTNEPEQITEPPVVEEAAVTGVATALYVFDCGTIAISDLDVFASDGSYAGQTDTFTDSCFLIRHPKGDLLWDLGLPAALVGQEPQVNEPFTVSLETSLADQLNAIGVAPGDIDLVSISHSHFDHTGQPEAAGKALWLVHQAEYDHMFDAENPNDYSAFEKFDTKTFTEDYDVFGDGAVRIMSLPGHTPGHTALLVKMAETGPVLLSGDLYHRAESREGTKVPRFNTDEAMTRNSMDRFEAIAAASEALVIIQHEPVDVAKLPKPPEALK</sequence>